<feature type="compositionally biased region" description="Low complexity" evidence="1">
    <location>
        <begin position="389"/>
        <end position="399"/>
    </location>
</feature>
<feature type="region of interest" description="Disordered" evidence="1">
    <location>
        <begin position="165"/>
        <end position="230"/>
    </location>
</feature>
<dbReference type="GO" id="GO:0015074">
    <property type="term" value="P:DNA integration"/>
    <property type="evidence" value="ECO:0007669"/>
    <property type="project" value="InterPro"/>
</dbReference>
<dbReference type="InterPro" id="IPR001584">
    <property type="entry name" value="Integrase_cat-core"/>
</dbReference>
<feature type="region of interest" description="Disordered" evidence="1">
    <location>
        <begin position="386"/>
        <end position="405"/>
    </location>
</feature>
<feature type="region of interest" description="Disordered" evidence="1">
    <location>
        <begin position="1100"/>
        <end position="1145"/>
    </location>
</feature>
<name>A0A8T1XG94_ARASU</name>
<keyword evidence="4" id="KW-1185">Reference proteome</keyword>
<dbReference type="EMBL" id="JAEFBJ010000184">
    <property type="protein sequence ID" value="KAG7528431.1"/>
    <property type="molecule type" value="Genomic_DNA"/>
</dbReference>
<gene>
    <name evidence="3" type="ORF">ISN44_Un184g000020</name>
</gene>
<evidence type="ECO:0000313" key="4">
    <source>
        <dbReference type="Proteomes" id="UP000694251"/>
    </source>
</evidence>
<feature type="region of interest" description="Disordered" evidence="1">
    <location>
        <begin position="1036"/>
        <end position="1083"/>
    </location>
</feature>
<dbReference type="PROSITE" id="PS50994">
    <property type="entry name" value="INTEGRASE"/>
    <property type="match status" value="1"/>
</dbReference>
<dbReference type="PANTHER" id="PTHR33047">
    <property type="entry name" value="PROTEIN TAR1"/>
    <property type="match status" value="1"/>
</dbReference>
<dbReference type="InterPro" id="IPR013103">
    <property type="entry name" value="RVT_2"/>
</dbReference>
<evidence type="ECO:0000256" key="1">
    <source>
        <dbReference type="SAM" id="MobiDB-lite"/>
    </source>
</evidence>
<protein>
    <submittedName>
        <fullName evidence="3">GAG-pre-integrase domain</fullName>
    </submittedName>
</protein>
<comment type="caution">
    <text evidence="3">The sequence shown here is derived from an EMBL/GenBank/DDBJ whole genome shotgun (WGS) entry which is preliminary data.</text>
</comment>
<accession>A0A8T1XG94</accession>
<evidence type="ECO:0000259" key="2">
    <source>
        <dbReference type="PROSITE" id="PS50994"/>
    </source>
</evidence>
<dbReference type="Pfam" id="PF07727">
    <property type="entry name" value="RVT_2"/>
    <property type="match status" value="1"/>
</dbReference>
<reference evidence="3 4" key="1">
    <citation type="submission" date="2020-12" db="EMBL/GenBank/DDBJ databases">
        <title>Concerted genomic and epigenomic changes stabilize Arabidopsis allopolyploids.</title>
        <authorList>
            <person name="Chen Z."/>
        </authorList>
    </citation>
    <scope>NUCLEOTIDE SEQUENCE [LARGE SCALE GENOMIC DNA]</scope>
    <source>
        <strain evidence="3">As9502</strain>
        <tissue evidence="3">Leaf</tissue>
    </source>
</reference>
<feature type="region of interest" description="Disordered" evidence="1">
    <location>
        <begin position="792"/>
        <end position="811"/>
    </location>
</feature>
<dbReference type="PANTHER" id="PTHR33047:SF8">
    <property type="entry name" value="REGULATOR OF RDNA TRANSCRIPTION PROTEIN 15"/>
    <property type="match status" value="1"/>
</dbReference>
<dbReference type="Pfam" id="PF00665">
    <property type="entry name" value="rve"/>
    <property type="match status" value="1"/>
</dbReference>
<dbReference type="Proteomes" id="UP000694251">
    <property type="component" value="Unassembled WGS sequence"/>
</dbReference>
<dbReference type="CDD" id="cd09272">
    <property type="entry name" value="RNase_HI_RT_Ty1"/>
    <property type="match status" value="1"/>
</dbReference>
<feature type="region of interest" description="Disordered" evidence="1">
    <location>
        <begin position="501"/>
        <end position="521"/>
    </location>
</feature>
<evidence type="ECO:0000313" key="3">
    <source>
        <dbReference type="EMBL" id="KAG7528431.1"/>
    </source>
</evidence>
<dbReference type="InterPro" id="IPR052997">
    <property type="entry name" value="RRT15-like"/>
</dbReference>
<organism evidence="3 4">
    <name type="scientific">Arabidopsis suecica</name>
    <name type="common">Swedish thale-cress</name>
    <name type="synonym">Cardaminopsis suecica</name>
    <dbReference type="NCBI Taxonomy" id="45249"/>
    <lineage>
        <taxon>Eukaryota</taxon>
        <taxon>Viridiplantae</taxon>
        <taxon>Streptophyta</taxon>
        <taxon>Embryophyta</taxon>
        <taxon>Tracheophyta</taxon>
        <taxon>Spermatophyta</taxon>
        <taxon>Magnoliopsida</taxon>
        <taxon>eudicotyledons</taxon>
        <taxon>Gunneridae</taxon>
        <taxon>Pentapetalae</taxon>
        <taxon>rosids</taxon>
        <taxon>malvids</taxon>
        <taxon>Brassicales</taxon>
        <taxon>Brassicaceae</taxon>
        <taxon>Camelineae</taxon>
        <taxon>Arabidopsis</taxon>
    </lineage>
</organism>
<sequence length="2189" mass="243682">MIGRADIEGSKSNVAMNAWLPQASYPCGNFSDTSSFKFRRSKGSIGHAFTVRIRTENQNQTSFYPFVPHEISVLVELILGHLRYLLTDVPPQPNSPPDNVLRPDRPAEASLGSKNRGCTPPPTHGSFHKVGLESSSTGSSFPADSAKPVPLAVVSLDSRQGHRIPLVRTSSELTVRRPGKAPERAVPSPSPGRHAATRSRRGSSSSSPPTADGFGTGTPEPSPQSQSFSLSYGSILPTSLAYIVPSTRGCSPWRPDAVMSTTGRERHSVLRIFKGRRGRTGHHATCGALPAAGPYLRLSRFQDLHRRPLRPGSRPRFCSDRRALLLIEAWLLPRRPGIGRALQRHPFSGLVDSAVGHRNPASGSSRIASSAYQKWPTWSSRFRVTAQQSSRHNSRPSSSYPEGNFGGNQLLDGSISLSPLYPSQTNDLHVSMLTLEPFSEDQGRSAVHPRGIPPISFLAPYGFTHPLTRTHVRLLGPCFKTGRMGSPQADARSTQMPRHAVKARAADHDHGSDVSAGHEFALNNPNPKNRKILFIAATVHRGYYSSPLLFIAATIHRRYCSSRLLFIAATIHRRYCSSRYCSSRYCSSSILFIAATVHHGTVHRRHCSSRYCLRFVAAAPQRIRKNPKNLTTSKVIDHTAVTVVDGKDVVVATVTHPAVGTTITVDVDPIPAVVEGEDDVDVVVATITHPAVGTTITVDVDPIPAVVEGEDDVVFPNHNTRPNEYVIDVVLKGRGCGHYNSSGRGNHYNRGCRPNSGRGRGRGRCALDGIYRPIGAAFPNNPTRRQRLVVRQGPGTTGLSPSLAPLSRELRPGPSLRTLLQTTIRTPKTSDFQAGLFPVRSPLLRESLTLGHLQLPDRSDRQYQMDHVHHRMSGRSRRPWLGFRPTACGNTRETSFRPASAKEYRGRRFVTPRQTCPRPEGLGRNLRSKTRWFTGFCNSHQVSHFATFFIDARAEISVAESRFRLYIAAQHPRTHRLRGGECQPFVCLFLDTFRRYAKPRIRRARDRLRNRPTESGDRWFAGRSVLDRFSGLLATSRAANHPRRRDPNTSPDHSIGRSDGRQIAPPTKNGHAPPPIESRKSSQSVNPYYVWTCNSAGGTTRPIKTRSVSPTEGTSRPVHTKGGPADPSQARLALNENPKNPNPKNRGYYSSATLFIGDTVHRRHCSSAILFIAVTIHRRYCSSRLLFIAVTIHRRYCSSRLLFIAATVHRDYCSSPLLFIAATIHRRYCSSPLLFIAATVHRGYYSSPLLFIAATVHRRYCSSRLLFIAATVHRRYCSSPLLFVAATVHRGYYSSPLLFITILFIVGTVHRSYCSSRYCSSSTLFIAVLFAVRCSSRIRKNPKNLTTSKVIDHTAVTVVDGKDVVVATITHPAVGTTITVDVDPIPAVVEGEDDVVFPNHNTRPNDTIAGIASLIEGHGQAHILLSKGTHLELSDALYSPSSKRSLLSFKDIRLDGFHIETKGEGNKEFLNIIEITKGHKKVLETIPALSTGLYYAKIDMIEANMAMNKEFIEKFTLWHDRLGHPGQNMMRKLMTNSKGHTLREKRVIPKNLTCEACSQGKLIIRPSPAKVNKETLNFLERIQGDICGPIHPPCGTFRYFMVLIDASTRWSHVCLLSTRNQGFARLLAQIIRLRAHFPDFPLKTIRLDNAGEFTSQAFNDYCMSMGVSVEHPVAHVHTQNGLAESFIKRIQLIARPLLMRSKLPVAAWGHTVLHASELIRIRPSSEHRYSPSQLLMGHEPDISHLKTFGCAVYVPIAPPHRTKMGPKRRMGIYVGFDSPTIIKYLEPTTGDLFKARYADCHFNESEFPTLGGETNKLGKDIKEISWNQTSLNWQDPRTLACESEVQKIINLQKLANELPDSFVDPKKVTKSYIPACNAPVRIDIQKGINEIATESNAQGIELKDKDKKGSRDQYCIRLNKSLYGLKQSGRMWYNRLSDYLVREGYKNDPISPCIFIKKFTNKGFVIIAVYVDDLNILGTSGEIAQTVEYLKKEFEMKDLGKTKFCLGLQLEYVNNGILVHQKAYTEKVLKRFNMDQAHPLSSPMVVRSLGLDSDSFGPKKDEEEVLGPEVPYLSAIGALMNYVWLDPFQGYVGSLLQGAATTTSKTIIFEDNAACIAQLKDSYIKGDRTKHILPKFFFTHDLQRDGEVRVVQVRSSDNSADLFTKALPTTTLRKLTHQIGMRRLKDFQG</sequence>
<proteinExistence type="predicted"/>
<feature type="domain" description="Integrase catalytic" evidence="2">
    <location>
        <begin position="1564"/>
        <end position="1739"/>
    </location>
</feature>
<dbReference type="OrthoDB" id="1540477at2759"/>
<feature type="region of interest" description="Disordered" evidence="1">
    <location>
        <begin position="90"/>
        <end position="146"/>
    </location>
</feature>
<dbReference type="Pfam" id="PF13976">
    <property type="entry name" value="gag_pre-integrs"/>
    <property type="match status" value="1"/>
</dbReference>
<dbReference type="InterPro" id="IPR025724">
    <property type="entry name" value="GAG-pre-integrase_dom"/>
</dbReference>
<feature type="compositionally biased region" description="Low complexity" evidence="1">
    <location>
        <begin position="1135"/>
        <end position="1145"/>
    </location>
</feature>
<feature type="compositionally biased region" description="Polar residues" evidence="1">
    <location>
        <begin position="133"/>
        <end position="142"/>
    </location>
</feature>